<protein>
    <submittedName>
        <fullName evidence="2">Uncharacterized protein</fullName>
    </submittedName>
</protein>
<evidence type="ECO:0000313" key="3">
    <source>
        <dbReference type="Proteomes" id="UP000314982"/>
    </source>
</evidence>
<feature type="region of interest" description="Disordered" evidence="1">
    <location>
        <begin position="65"/>
        <end position="113"/>
    </location>
</feature>
<feature type="compositionally biased region" description="Polar residues" evidence="1">
    <location>
        <begin position="74"/>
        <end position="107"/>
    </location>
</feature>
<reference evidence="2" key="3">
    <citation type="submission" date="2025-09" db="UniProtKB">
        <authorList>
            <consortium name="Ensembl"/>
        </authorList>
    </citation>
    <scope>IDENTIFICATION</scope>
</reference>
<dbReference type="Proteomes" id="UP000314982">
    <property type="component" value="Unassembled WGS sequence"/>
</dbReference>
<sequence>MSSSQVVQSTKQDLSQNDPQSYQMFIEKQIKQGANNNAPAQPDSCLLEPKKGLLYINACGWKHAPAPGDLTSGPGDQSNKTNNLNQVISSSVTAQPQRPQHQLTVNSDPKDLSEPGADCGTTIMFSHLSISQVRDHSTWSCLRLNEESASATFNKKRILTLQVSIL</sequence>
<name>A0A4W5Q695_9TELE</name>
<proteinExistence type="predicted"/>
<reference evidence="2" key="2">
    <citation type="submission" date="2025-08" db="UniProtKB">
        <authorList>
            <consortium name="Ensembl"/>
        </authorList>
    </citation>
    <scope>IDENTIFICATION</scope>
</reference>
<dbReference type="STRING" id="62062.ENSHHUP00000069445"/>
<reference evidence="3" key="1">
    <citation type="submission" date="2018-06" db="EMBL/GenBank/DDBJ databases">
        <title>Genome assembly of Danube salmon.</title>
        <authorList>
            <person name="Macqueen D.J."/>
            <person name="Gundappa M.K."/>
        </authorList>
    </citation>
    <scope>NUCLEOTIDE SEQUENCE [LARGE SCALE GENOMIC DNA]</scope>
</reference>
<accession>A0A4W5Q695</accession>
<evidence type="ECO:0000313" key="2">
    <source>
        <dbReference type="Ensembl" id="ENSHHUP00000069445.1"/>
    </source>
</evidence>
<organism evidence="2 3">
    <name type="scientific">Hucho hucho</name>
    <name type="common">huchen</name>
    <dbReference type="NCBI Taxonomy" id="62062"/>
    <lineage>
        <taxon>Eukaryota</taxon>
        <taxon>Metazoa</taxon>
        <taxon>Chordata</taxon>
        <taxon>Craniata</taxon>
        <taxon>Vertebrata</taxon>
        <taxon>Euteleostomi</taxon>
        <taxon>Actinopterygii</taxon>
        <taxon>Neopterygii</taxon>
        <taxon>Teleostei</taxon>
        <taxon>Protacanthopterygii</taxon>
        <taxon>Salmoniformes</taxon>
        <taxon>Salmonidae</taxon>
        <taxon>Salmoninae</taxon>
        <taxon>Hucho</taxon>
    </lineage>
</organism>
<dbReference type="GeneTree" id="ENSGT01000000222185"/>
<evidence type="ECO:0000256" key="1">
    <source>
        <dbReference type="SAM" id="MobiDB-lite"/>
    </source>
</evidence>
<dbReference type="Ensembl" id="ENSHHUT00000071767.1">
    <property type="protein sequence ID" value="ENSHHUP00000069445.1"/>
    <property type="gene ID" value="ENSHHUG00000040913.1"/>
</dbReference>
<dbReference type="AlphaFoldDB" id="A0A4W5Q695"/>
<keyword evidence="3" id="KW-1185">Reference proteome</keyword>